<accession>A0AA88SSI6</accession>
<dbReference type="AlphaFoldDB" id="A0AA88SSI6"/>
<gene>
    <name evidence="1" type="ORF">Q5P01_009714</name>
</gene>
<name>A0AA88SSI6_CHASR</name>
<dbReference type="Proteomes" id="UP001187415">
    <property type="component" value="Unassembled WGS sequence"/>
</dbReference>
<comment type="caution">
    <text evidence="1">The sequence shown here is derived from an EMBL/GenBank/DDBJ whole genome shotgun (WGS) entry which is preliminary data.</text>
</comment>
<dbReference type="EMBL" id="JAUPFM010000007">
    <property type="protein sequence ID" value="KAK2846715.1"/>
    <property type="molecule type" value="Genomic_DNA"/>
</dbReference>
<keyword evidence="2" id="KW-1185">Reference proteome</keyword>
<reference evidence="1" key="1">
    <citation type="submission" date="2023-07" db="EMBL/GenBank/DDBJ databases">
        <title>Chromosome-level Genome Assembly of Striped Snakehead (Channa striata).</title>
        <authorList>
            <person name="Liu H."/>
        </authorList>
    </citation>
    <scope>NUCLEOTIDE SEQUENCE</scope>
    <source>
        <strain evidence="1">Gz</strain>
        <tissue evidence="1">Muscle</tissue>
    </source>
</reference>
<organism evidence="1 2">
    <name type="scientific">Channa striata</name>
    <name type="common">Snakehead murrel</name>
    <name type="synonym">Ophicephalus striatus</name>
    <dbReference type="NCBI Taxonomy" id="64152"/>
    <lineage>
        <taxon>Eukaryota</taxon>
        <taxon>Metazoa</taxon>
        <taxon>Chordata</taxon>
        <taxon>Craniata</taxon>
        <taxon>Vertebrata</taxon>
        <taxon>Euteleostomi</taxon>
        <taxon>Actinopterygii</taxon>
        <taxon>Neopterygii</taxon>
        <taxon>Teleostei</taxon>
        <taxon>Neoteleostei</taxon>
        <taxon>Acanthomorphata</taxon>
        <taxon>Anabantaria</taxon>
        <taxon>Anabantiformes</taxon>
        <taxon>Channoidei</taxon>
        <taxon>Channidae</taxon>
        <taxon>Channa</taxon>
    </lineage>
</organism>
<proteinExistence type="predicted"/>
<evidence type="ECO:0000313" key="1">
    <source>
        <dbReference type="EMBL" id="KAK2846715.1"/>
    </source>
</evidence>
<protein>
    <submittedName>
        <fullName evidence="1">Uncharacterized protein</fullName>
    </submittedName>
</protein>
<evidence type="ECO:0000313" key="2">
    <source>
        <dbReference type="Proteomes" id="UP001187415"/>
    </source>
</evidence>
<sequence>MHNFGTPKCHLFPIVQGTGWSLRRGGPNAAPPSTRVCVRPERPSLGVGLRHQLLFVLLSSSAVCERR</sequence>